<proteinExistence type="inferred from homology"/>
<reference evidence="10 11" key="1">
    <citation type="submission" date="2019-08" db="EMBL/GenBank/DDBJ databases">
        <authorList>
            <person name="Liang Q."/>
        </authorList>
    </citation>
    <scope>NUCLEOTIDE SEQUENCE [LARGE SCALE GENOMIC DNA]</scope>
    <source>
        <strain evidence="10 11">V1718</strain>
    </source>
</reference>
<evidence type="ECO:0000313" key="10">
    <source>
        <dbReference type="EMBL" id="QED26310.1"/>
    </source>
</evidence>
<dbReference type="InterPro" id="IPR041796">
    <property type="entry name" value="Mre11_N"/>
</dbReference>
<dbReference type="Pfam" id="PF12320">
    <property type="entry name" value="SbcD_C"/>
    <property type="match status" value="1"/>
</dbReference>
<dbReference type="NCBIfam" id="TIGR00619">
    <property type="entry name" value="sbcd"/>
    <property type="match status" value="1"/>
</dbReference>
<dbReference type="InterPro" id="IPR050535">
    <property type="entry name" value="DNA_Repair-Maintenance_Comp"/>
</dbReference>
<dbReference type="Pfam" id="PF00149">
    <property type="entry name" value="Metallophos"/>
    <property type="match status" value="1"/>
</dbReference>
<evidence type="ECO:0000313" key="11">
    <source>
        <dbReference type="Proteomes" id="UP000321595"/>
    </source>
</evidence>
<dbReference type="Proteomes" id="UP000321595">
    <property type="component" value="Chromosome"/>
</dbReference>
<dbReference type="GO" id="GO:0008408">
    <property type="term" value="F:3'-5' exonuclease activity"/>
    <property type="evidence" value="ECO:0007669"/>
    <property type="project" value="InterPro"/>
</dbReference>
<gene>
    <name evidence="7 10" type="primary">sbcD</name>
    <name evidence="10" type="ORF">FRD01_03375</name>
</gene>
<evidence type="ECO:0000256" key="3">
    <source>
        <dbReference type="ARBA" id="ARBA00013365"/>
    </source>
</evidence>
<evidence type="ECO:0000256" key="6">
    <source>
        <dbReference type="ARBA" id="ARBA00022839"/>
    </source>
</evidence>
<dbReference type="InterPro" id="IPR029052">
    <property type="entry name" value="Metallo-depent_PP-like"/>
</dbReference>
<dbReference type="SUPFAM" id="SSF56300">
    <property type="entry name" value="Metallo-dependent phosphatases"/>
    <property type="match status" value="1"/>
</dbReference>
<comment type="subunit">
    <text evidence="2 7">Heterodimer of SbcC and SbcD.</text>
</comment>
<organism evidence="10 11">
    <name type="scientific">Microvenator marinus</name>
    <dbReference type="NCBI Taxonomy" id="2600177"/>
    <lineage>
        <taxon>Bacteria</taxon>
        <taxon>Deltaproteobacteria</taxon>
        <taxon>Bradymonadales</taxon>
        <taxon>Microvenatoraceae</taxon>
        <taxon>Microvenator</taxon>
    </lineage>
</organism>
<name>A0A5B8XKI2_9DELT</name>
<evidence type="ECO:0000256" key="5">
    <source>
        <dbReference type="ARBA" id="ARBA00022801"/>
    </source>
</evidence>
<feature type="domain" description="Nuclease SbcCD subunit D C-terminal" evidence="9">
    <location>
        <begin position="275"/>
        <end position="368"/>
    </location>
</feature>
<evidence type="ECO:0000256" key="2">
    <source>
        <dbReference type="ARBA" id="ARBA00011322"/>
    </source>
</evidence>
<feature type="domain" description="Calcineurin-like phosphoesterase" evidence="8">
    <location>
        <begin position="1"/>
        <end position="103"/>
    </location>
</feature>
<dbReference type="InterPro" id="IPR004843">
    <property type="entry name" value="Calcineurin-like_PHP"/>
</dbReference>
<evidence type="ECO:0000256" key="4">
    <source>
        <dbReference type="ARBA" id="ARBA00022722"/>
    </source>
</evidence>
<dbReference type="PANTHER" id="PTHR30337:SF0">
    <property type="entry name" value="NUCLEASE SBCCD SUBUNIT D"/>
    <property type="match status" value="1"/>
</dbReference>
<keyword evidence="7" id="KW-0235">DNA replication</keyword>
<evidence type="ECO:0000256" key="7">
    <source>
        <dbReference type="RuleBase" id="RU363069"/>
    </source>
</evidence>
<protein>
    <recommendedName>
        <fullName evidence="3 7">Nuclease SbcCD subunit D</fullName>
    </recommendedName>
</protein>
<evidence type="ECO:0000259" key="8">
    <source>
        <dbReference type="Pfam" id="PF00149"/>
    </source>
</evidence>
<dbReference type="InterPro" id="IPR004593">
    <property type="entry name" value="SbcD"/>
</dbReference>
<keyword evidence="6 7" id="KW-0269">Exonuclease</keyword>
<comment type="function">
    <text evidence="7">SbcCD cleaves DNA hairpin structures. These structures can inhibit DNA replication and are intermediates in certain DNA recombination reactions. The complex acts as a 3'-&gt;5' double strand exonuclease that can open hairpins. It also has a 5' single-strand endonuclease activity.</text>
</comment>
<dbReference type="PANTHER" id="PTHR30337">
    <property type="entry name" value="COMPONENT OF ATP-DEPENDENT DSDNA EXONUCLEASE"/>
    <property type="match status" value="1"/>
</dbReference>
<dbReference type="GO" id="GO:0006260">
    <property type="term" value="P:DNA replication"/>
    <property type="evidence" value="ECO:0007669"/>
    <property type="project" value="UniProtKB-KW"/>
</dbReference>
<dbReference type="RefSeq" id="WP_146957645.1">
    <property type="nucleotide sequence ID" value="NZ_CP042467.1"/>
</dbReference>
<comment type="similarity">
    <text evidence="1 7">Belongs to the SbcD family.</text>
</comment>
<dbReference type="InterPro" id="IPR026843">
    <property type="entry name" value="SbcD_C"/>
</dbReference>
<dbReference type="KEGG" id="bbae:FRD01_03375"/>
<dbReference type="OrthoDB" id="9773856at2"/>
<dbReference type="GO" id="GO:0006310">
    <property type="term" value="P:DNA recombination"/>
    <property type="evidence" value="ECO:0007669"/>
    <property type="project" value="UniProtKB-KW"/>
</dbReference>
<dbReference type="CDD" id="cd00840">
    <property type="entry name" value="MPP_Mre11_N"/>
    <property type="match status" value="1"/>
</dbReference>
<keyword evidence="11" id="KW-1185">Reference proteome</keyword>
<keyword evidence="4 7" id="KW-0540">Nuclease</keyword>
<keyword evidence="7" id="KW-0233">DNA recombination</keyword>
<dbReference type="EMBL" id="CP042467">
    <property type="protein sequence ID" value="QED26310.1"/>
    <property type="molecule type" value="Genomic_DNA"/>
</dbReference>
<dbReference type="Gene3D" id="3.60.21.10">
    <property type="match status" value="1"/>
</dbReference>
<dbReference type="GO" id="GO:0004519">
    <property type="term" value="F:endonuclease activity"/>
    <property type="evidence" value="ECO:0007669"/>
    <property type="project" value="UniProtKB-KW"/>
</dbReference>
<evidence type="ECO:0000256" key="1">
    <source>
        <dbReference type="ARBA" id="ARBA00010555"/>
    </source>
</evidence>
<dbReference type="AlphaFoldDB" id="A0A5B8XKI2"/>
<sequence>MRVLHTSDWHLGVSADTAPRHEEHQLFLDWLLGQLTEERVDVLVISGDVFHYTQPSAAAQAQFFEFLARSSAIPGLDVVVVAGNHDSPSRLDAPQALLKNLNVHVVGNLPENLEECLIHVERGEESLVVAAIPYISESKLGIVTTDKDAAQIRDEYNQRFREIYMSCADSARERWPDARMIATGHLTCVGDKPSEEGDYQTPLHQAMMISGLSADIFGQAWEYVALGHIHRCHAPAPHVWYSGTPVPTAITEAFSPRYVMLWENGTVKRVEVPRWRDLWVIEGTAEELRDVVENLVWECELPPYLYMELDGEGIGPDFFQRILSVEFPDATPRIASFRRKVLEVQVEEEEAFDPRGLDSYTPEEVFVMNWKAQYQEPPGPLELAAFRELLSEIQTDGAAD</sequence>
<accession>A0A5B8XKI2</accession>
<keyword evidence="7" id="KW-0255">Endonuclease</keyword>
<keyword evidence="5 7" id="KW-0378">Hydrolase</keyword>
<evidence type="ECO:0000259" key="9">
    <source>
        <dbReference type="Pfam" id="PF12320"/>
    </source>
</evidence>